<keyword evidence="3" id="KW-1185">Reference proteome</keyword>
<dbReference type="AlphaFoldDB" id="A0A239MQC9"/>
<evidence type="ECO:0000256" key="1">
    <source>
        <dbReference type="SAM" id="Phobius"/>
    </source>
</evidence>
<evidence type="ECO:0000313" key="3">
    <source>
        <dbReference type="Proteomes" id="UP000198362"/>
    </source>
</evidence>
<sequence length="54" mass="5967">MVIVVVADGPMPVRAYWLSWLAVATAGQAALVRRLSLTEVRPSTWPEAVTWSTR</sequence>
<proteinExistence type="predicted"/>
<name>A0A239MQC9_9ACTN</name>
<organism evidence="2 3">
    <name type="scientific">Asanoa hainanensis</name>
    <dbReference type="NCBI Taxonomy" id="560556"/>
    <lineage>
        <taxon>Bacteria</taxon>
        <taxon>Bacillati</taxon>
        <taxon>Actinomycetota</taxon>
        <taxon>Actinomycetes</taxon>
        <taxon>Micromonosporales</taxon>
        <taxon>Micromonosporaceae</taxon>
        <taxon>Asanoa</taxon>
    </lineage>
</organism>
<gene>
    <name evidence="2" type="ORF">SAMN05421812_10699</name>
</gene>
<keyword evidence="1" id="KW-0812">Transmembrane</keyword>
<keyword evidence="1" id="KW-0472">Membrane</keyword>
<dbReference type="Proteomes" id="UP000198362">
    <property type="component" value="Unassembled WGS sequence"/>
</dbReference>
<dbReference type="EMBL" id="FZPH01000006">
    <property type="protein sequence ID" value="SNT44324.1"/>
    <property type="molecule type" value="Genomic_DNA"/>
</dbReference>
<keyword evidence="1" id="KW-1133">Transmembrane helix</keyword>
<reference evidence="2 3" key="1">
    <citation type="submission" date="2017-06" db="EMBL/GenBank/DDBJ databases">
        <authorList>
            <person name="Kim H.J."/>
            <person name="Triplett B.A."/>
        </authorList>
    </citation>
    <scope>NUCLEOTIDE SEQUENCE [LARGE SCALE GENOMIC DNA]</scope>
    <source>
        <strain evidence="2 3">CGMCC 4.5593</strain>
    </source>
</reference>
<evidence type="ECO:0000313" key="2">
    <source>
        <dbReference type="EMBL" id="SNT44324.1"/>
    </source>
</evidence>
<accession>A0A239MQC9</accession>
<protein>
    <submittedName>
        <fullName evidence="2">Uncharacterized protein</fullName>
    </submittedName>
</protein>
<feature type="transmembrane region" description="Helical" evidence="1">
    <location>
        <begin position="15"/>
        <end position="32"/>
    </location>
</feature>